<dbReference type="PANTHER" id="PTHR42957">
    <property type="entry name" value="HELICASE MJ1565-RELATED"/>
    <property type="match status" value="1"/>
</dbReference>
<dbReference type="SUPFAM" id="SSF52540">
    <property type="entry name" value="P-loop containing nucleoside triphosphate hydrolases"/>
    <property type="match status" value="1"/>
</dbReference>
<dbReference type="GO" id="GO:0005524">
    <property type="term" value="F:ATP binding"/>
    <property type="evidence" value="ECO:0007669"/>
    <property type="project" value="UniProtKB-KW"/>
</dbReference>
<accession>A0A401HBZ4</accession>
<feature type="domain" description="Helicase HerA central" evidence="11">
    <location>
        <begin position="147"/>
        <end position="380"/>
    </location>
</feature>
<keyword evidence="7" id="KW-0413">Isomerase</keyword>
<protein>
    <submittedName>
        <fullName evidence="14">Bipolar DNA helicase</fullName>
    </submittedName>
</protein>
<evidence type="ECO:0000259" key="12">
    <source>
        <dbReference type="Pfam" id="PF05872"/>
    </source>
</evidence>
<evidence type="ECO:0000256" key="5">
    <source>
        <dbReference type="ARBA" id="ARBA00022840"/>
    </source>
</evidence>
<evidence type="ECO:0000256" key="4">
    <source>
        <dbReference type="ARBA" id="ARBA00022806"/>
    </source>
</evidence>
<dbReference type="Gene3D" id="3.40.50.300">
    <property type="entry name" value="P-loop containing nucleotide triphosphate hydrolases"/>
    <property type="match status" value="2"/>
</dbReference>
<evidence type="ECO:0000256" key="10">
    <source>
        <dbReference type="ARBA" id="ARBA00048988"/>
    </source>
</evidence>
<dbReference type="GO" id="GO:0003677">
    <property type="term" value="F:DNA binding"/>
    <property type="evidence" value="ECO:0007669"/>
    <property type="project" value="UniProtKB-KW"/>
</dbReference>
<evidence type="ECO:0000256" key="9">
    <source>
        <dbReference type="ARBA" id="ARBA00048954"/>
    </source>
</evidence>
<dbReference type="InterPro" id="IPR033186">
    <property type="entry name" value="HerA_C"/>
</dbReference>
<evidence type="ECO:0000256" key="1">
    <source>
        <dbReference type="ARBA" id="ARBA00007816"/>
    </source>
</evidence>
<comment type="similarity">
    <text evidence="1">Belongs to the HerA family.</text>
</comment>
<evidence type="ECO:0000256" key="3">
    <source>
        <dbReference type="ARBA" id="ARBA00022801"/>
    </source>
</evidence>
<feature type="domain" description="Helicase HerA-like C-terminal" evidence="12">
    <location>
        <begin position="405"/>
        <end position="519"/>
    </location>
</feature>
<keyword evidence="2" id="KW-0547">Nucleotide-binding</keyword>
<keyword evidence="6" id="KW-0238">DNA-binding</keyword>
<dbReference type="AlphaFoldDB" id="A0A401HBZ4"/>
<dbReference type="InterPro" id="IPR002789">
    <property type="entry name" value="HerA_central"/>
</dbReference>
<evidence type="ECO:0000256" key="2">
    <source>
        <dbReference type="ARBA" id="ARBA00022741"/>
    </source>
</evidence>
<dbReference type="EMBL" id="BDMD01000141">
    <property type="protein sequence ID" value="GBF09859.1"/>
    <property type="molecule type" value="Genomic_DNA"/>
</dbReference>
<evidence type="ECO:0000259" key="13">
    <source>
        <dbReference type="Pfam" id="PF09378"/>
    </source>
</evidence>
<evidence type="ECO:0000259" key="11">
    <source>
        <dbReference type="Pfam" id="PF01935"/>
    </source>
</evidence>
<dbReference type="PANTHER" id="PTHR42957:SF1">
    <property type="entry name" value="HELICASE MJ1565-RELATED"/>
    <property type="match status" value="1"/>
</dbReference>
<proteinExistence type="inferred from homology"/>
<gene>
    <name evidence="14" type="ORF">apy_15840</name>
</gene>
<name>A0A401HBZ4_AERPX</name>
<evidence type="ECO:0000256" key="8">
    <source>
        <dbReference type="ARBA" id="ARBA00034617"/>
    </source>
</evidence>
<sequence>MSSESSICGGDEIGVIIGESSYSYSTILLERDSLGKVIVGSHVVSTLNGRCVLGIVESIRSGLPLLSDEVRDLDSVKRMLESDVASVVESTRYHVARVRWVSYLETLLERGEQSAPKIPPQPGSTVRLARSEVLGRVFSPEGDGWLRIGSLLGSGVEYRIDVNKLTRHLAILAVTGGGKSNTVCVITRRLVRQLGVTTVIFDRHGEYGTLGLGTGEARLLRPARVNPASLSYWELLYMAGFEPQATAQKRVLRWLWGELTRRYRQGKIGAADLIPKAVEVLEKASRSSKSSKQDPDSLARAFSEVLGDKPSNTPAVRQDQILGVLDKLNDLQDLYGSALDPNIPIDLTRIIEPGKATIMDLSMMEDNVADAVASHYLRRLLQARVSSRGEGLSGLEVYPVPVITIIEEAHVLIPRDEPTLTKRWAARIAREGRKFGVGLVIVSQRPKKLDVDVLSQTNNKIILKMVEPQDISYVRAASEELSEDLAGLLPSLNTGEALIMGSMARMPAVVKIDKCEAPTGGRDINIVEETRRWLSREENSLEELAL</sequence>
<comment type="catalytic activity">
    <reaction evidence="8">
        <text>Couples ATP hydrolysis with the unwinding of duplex DNA by translocating in the 3'-5' direction.</text>
        <dbReference type="EC" id="5.6.2.4"/>
    </reaction>
</comment>
<dbReference type="Pfam" id="PF09378">
    <property type="entry name" value="HAS-barrel"/>
    <property type="match status" value="1"/>
</dbReference>
<dbReference type="RefSeq" id="WP_131160761.1">
    <property type="nucleotide sequence ID" value="NZ_BDMD01000141.1"/>
</dbReference>
<organism evidence="14 15">
    <name type="scientific">Aeropyrum pernix</name>
    <dbReference type="NCBI Taxonomy" id="56636"/>
    <lineage>
        <taxon>Archaea</taxon>
        <taxon>Thermoproteota</taxon>
        <taxon>Thermoprotei</taxon>
        <taxon>Desulfurococcales</taxon>
        <taxon>Desulfurococcaceae</taxon>
        <taxon>Aeropyrum</taxon>
    </lineage>
</organism>
<comment type="catalytic activity">
    <reaction evidence="9">
        <text>ATP + H2O = ADP + phosphate + H(+)</text>
        <dbReference type="Rhea" id="RHEA:13065"/>
        <dbReference type="ChEBI" id="CHEBI:15377"/>
        <dbReference type="ChEBI" id="CHEBI:15378"/>
        <dbReference type="ChEBI" id="CHEBI:30616"/>
        <dbReference type="ChEBI" id="CHEBI:43474"/>
        <dbReference type="ChEBI" id="CHEBI:456216"/>
        <dbReference type="EC" id="5.6.2.3"/>
    </reaction>
</comment>
<dbReference type="GO" id="GO:0016787">
    <property type="term" value="F:hydrolase activity"/>
    <property type="evidence" value="ECO:0007669"/>
    <property type="project" value="UniProtKB-KW"/>
</dbReference>
<comment type="catalytic activity">
    <reaction evidence="10">
        <text>ATP + H2O = ADP + phosphate + H(+)</text>
        <dbReference type="Rhea" id="RHEA:13065"/>
        <dbReference type="ChEBI" id="CHEBI:15377"/>
        <dbReference type="ChEBI" id="CHEBI:15378"/>
        <dbReference type="ChEBI" id="CHEBI:30616"/>
        <dbReference type="ChEBI" id="CHEBI:43474"/>
        <dbReference type="ChEBI" id="CHEBI:456216"/>
        <dbReference type="EC" id="5.6.2.4"/>
    </reaction>
</comment>
<comment type="caution">
    <text evidence="14">The sequence shown here is derived from an EMBL/GenBank/DDBJ whole genome shotgun (WGS) entry which is preliminary data.</text>
</comment>
<dbReference type="GO" id="GO:0043138">
    <property type="term" value="F:3'-5' DNA helicase activity"/>
    <property type="evidence" value="ECO:0007669"/>
    <property type="project" value="UniProtKB-EC"/>
</dbReference>
<keyword evidence="3" id="KW-0378">Hydrolase</keyword>
<dbReference type="InterPro" id="IPR008571">
    <property type="entry name" value="HerA-like"/>
</dbReference>
<keyword evidence="5" id="KW-0067">ATP-binding</keyword>
<reference evidence="14 15" key="1">
    <citation type="submission" date="2017-02" db="EMBL/GenBank/DDBJ databases">
        <title>isolation and characterization of a novel temperate virus Aeropyrum globular virus 1 infecting hyperthermophilic archaeon Aeropyrum.</title>
        <authorList>
            <person name="Yumiya M."/>
            <person name="Yoshida T."/>
            <person name="Sako Y."/>
        </authorList>
    </citation>
    <scope>NUCLEOTIDE SEQUENCE [LARGE SCALE GENOMIC DNA]</scope>
    <source>
        <strain evidence="14 15">YK1-12-2013</strain>
    </source>
</reference>
<keyword evidence="4 14" id="KW-0347">Helicase</keyword>
<evidence type="ECO:0000256" key="6">
    <source>
        <dbReference type="ARBA" id="ARBA00023125"/>
    </source>
</evidence>
<evidence type="ECO:0000313" key="15">
    <source>
        <dbReference type="Proteomes" id="UP000291213"/>
    </source>
</evidence>
<evidence type="ECO:0000256" key="7">
    <source>
        <dbReference type="ARBA" id="ARBA00023235"/>
    </source>
</evidence>
<dbReference type="OrthoDB" id="107033at2157"/>
<dbReference type="GO" id="GO:0043139">
    <property type="term" value="F:5'-3' DNA helicase activity"/>
    <property type="evidence" value="ECO:0007669"/>
    <property type="project" value="UniProtKB-EC"/>
</dbReference>
<dbReference type="InterPro" id="IPR027417">
    <property type="entry name" value="P-loop_NTPase"/>
</dbReference>
<dbReference type="Pfam" id="PF01935">
    <property type="entry name" value="DUF87"/>
    <property type="match status" value="1"/>
</dbReference>
<evidence type="ECO:0000313" key="14">
    <source>
        <dbReference type="EMBL" id="GBF09859.1"/>
    </source>
</evidence>
<feature type="domain" description="Helicase HerA barrel" evidence="13">
    <location>
        <begin position="13"/>
        <end position="105"/>
    </location>
</feature>
<dbReference type="Pfam" id="PF05872">
    <property type="entry name" value="HerA_C"/>
    <property type="match status" value="1"/>
</dbReference>
<dbReference type="Proteomes" id="UP000291213">
    <property type="component" value="Unassembled WGS sequence"/>
</dbReference>
<dbReference type="InterPro" id="IPR018538">
    <property type="entry name" value="HerA_barrel_dom"/>
</dbReference>